<dbReference type="AlphaFoldDB" id="A0A4Y2DUV9"/>
<protein>
    <submittedName>
        <fullName evidence="1">Uncharacterized protein</fullName>
    </submittedName>
</protein>
<dbReference type="EMBL" id="BGPR01000430">
    <property type="protein sequence ID" value="GBM19786.1"/>
    <property type="molecule type" value="Genomic_DNA"/>
</dbReference>
<sequence>MMCQAGVVFPNMRPQANLLHQPNVINSPLTYHCDVRQRGFEAPKISRHEASASSTCAKNRHLSQDMQNNVWQLRRVTGAYILCVPISDVVAK</sequence>
<reference evidence="1 2" key="1">
    <citation type="journal article" date="2019" name="Sci. Rep.">
        <title>Orb-weaving spider Araneus ventricosus genome elucidates the spidroin gene catalogue.</title>
        <authorList>
            <person name="Kono N."/>
            <person name="Nakamura H."/>
            <person name="Ohtoshi R."/>
            <person name="Moran D.A.P."/>
            <person name="Shinohara A."/>
            <person name="Yoshida Y."/>
            <person name="Fujiwara M."/>
            <person name="Mori M."/>
            <person name="Tomita M."/>
            <person name="Arakawa K."/>
        </authorList>
    </citation>
    <scope>NUCLEOTIDE SEQUENCE [LARGE SCALE GENOMIC DNA]</scope>
</reference>
<name>A0A4Y2DUV9_ARAVE</name>
<gene>
    <name evidence="1" type="ORF">AVEN_208658_1</name>
</gene>
<organism evidence="1 2">
    <name type="scientific">Araneus ventricosus</name>
    <name type="common">Orbweaver spider</name>
    <name type="synonym">Epeira ventricosa</name>
    <dbReference type="NCBI Taxonomy" id="182803"/>
    <lineage>
        <taxon>Eukaryota</taxon>
        <taxon>Metazoa</taxon>
        <taxon>Ecdysozoa</taxon>
        <taxon>Arthropoda</taxon>
        <taxon>Chelicerata</taxon>
        <taxon>Arachnida</taxon>
        <taxon>Araneae</taxon>
        <taxon>Araneomorphae</taxon>
        <taxon>Entelegynae</taxon>
        <taxon>Araneoidea</taxon>
        <taxon>Araneidae</taxon>
        <taxon>Araneus</taxon>
    </lineage>
</organism>
<proteinExistence type="predicted"/>
<evidence type="ECO:0000313" key="1">
    <source>
        <dbReference type="EMBL" id="GBM19786.1"/>
    </source>
</evidence>
<dbReference type="Proteomes" id="UP000499080">
    <property type="component" value="Unassembled WGS sequence"/>
</dbReference>
<accession>A0A4Y2DUV9</accession>
<keyword evidence="2" id="KW-1185">Reference proteome</keyword>
<comment type="caution">
    <text evidence="1">The sequence shown here is derived from an EMBL/GenBank/DDBJ whole genome shotgun (WGS) entry which is preliminary data.</text>
</comment>
<evidence type="ECO:0000313" key="2">
    <source>
        <dbReference type="Proteomes" id="UP000499080"/>
    </source>
</evidence>